<keyword evidence="3" id="KW-0732">Signal</keyword>
<evidence type="ECO:0000256" key="2">
    <source>
        <dbReference type="ARBA" id="ARBA00022737"/>
    </source>
</evidence>
<dbReference type="Gene3D" id="3.80.10.10">
    <property type="entry name" value="Ribonuclease Inhibitor"/>
    <property type="match status" value="1"/>
</dbReference>
<dbReference type="GO" id="GO:0005615">
    <property type="term" value="C:extracellular space"/>
    <property type="evidence" value="ECO:0007669"/>
    <property type="project" value="TreeGrafter"/>
</dbReference>
<dbReference type="SUPFAM" id="SSF52058">
    <property type="entry name" value="L domain-like"/>
    <property type="match status" value="1"/>
</dbReference>
<reference evidence="4" key="2">
    <citation type="submission" date="2022-10" db="EMBL/GenBank/DDBJ databases">
        <authorList>
            <consortium name="ENA_rothamsted_submissions"/>
            <consortium name="culmorum"/>
            <person name="King R."/>
        </authorList>
    </citation>
    <scope>NUCLEOTIDE SEQUENCE</scope>
</reference>
<dbReference type="PANTHER" id="PTHR45712:SF22">
    <property type="entry name" value="INSULIN-LIKE GROWTH FACTOR-BINDING PROTEIN COMPLEX ACID LABILE SUBUNIT"/>
    <property type="match status" value="1"/>
</dbReference>
<gene>
    <name evidence="4" type="ORF">CHIRRI_LOCUS1418</name>
</gene>
<keyword evidence="2" id="KW-0677">Repeat</keyword>
<dbReference type="InterPro" id="IPR003591">
    <property type="entry name" value="Leu-rich_rpt_typical-subtyp"/>
</dbReference>
<dbReference type="Pfam" id="PF13306">
    <property type="entry name" value="LRR_5"/>
    <property type="match status" value="1"/>
</dbReference>
<dbReference type="AlphaFoldDB" id="A0A9P0INC8"/>
<dbReference type="EMBL" id="OU895877">
    <property type="protein sequence ID" value="CAH1709979.1"/>
    <property type="molecule type" value="Genomic_DNA"/>
</dbReference>
<evidence type="ECO:0000313" key="4">
    <source>
        <dbReference type="EMBL" id="CAH1709979.1"/>
    </source>
</evidence>
<dbReference type="PROSITE" id="PS51450">
    <property type="entry name" value="LRR"/>
    <property type="match status" value="2"/>
</dbReference>
<dbReference type="PANTHER" id="PTHR45712">
    <property type="entry name" value="AGAP008170-PA"/>
    <property type="match status" value="1"/>
</dbReference>
<reference evidence="4" key="1">
    <citation type="submission" date="2022-01" db="EMBL/GenBank/DDBJ databases">
        <authorList>
            <person name="King R."/>
        </authorList>
    </citation>
    <scope>NUCLEOTIDE SEQUENCE</scope>
</reference>
<accession>A0A9P0INC8</accession>
<name>A0A9P0INC8_9DIPT</name>
<evidence type="ECO:0000313" key="5">
    <source>
        <dbReference type="Proteomes" id="UP001153620"/>
    </source>
</evidence>
<dbReference type="InterPro" id="IPR026906">
    <property type="entry name" value="LRR_5"/>
</dbReference>
<proteinExistence type="predicted"/>
<keyword evidence="5" id="KW-1185">Reference proteome</keyword>
<feature type="chain" id="PRO_5040222234" evidence="3">
    <location>
        <begin position="22"/>
        <end position="318"/>
    </location>
</feature>
<evidence type="ECO:0000256" key="1">
    <source>
        <dbReference type="ARBA" id="ARBA00022614"/>
    </source>
</evidence>
<evidence type="ECO:0000256" key="3">
    <source>
        <dbReference type="SAM" id="SignalP"/>
    </source>
</evidence>
<dbReference type="InterPro" id="IPR001611">
    <property type="entry name" value="Leu-rich_rpt"/>
</dbReference>
<dbReference type="InterPro" id="IPR032675">
    <property type="entry name" value="LRR_dom_sf"/>
</dbReference>
<dbReference type="InterPro" id="IPR050333">
    <property type="entry name" value="SLRP"/>
</dbReference>
<sequence length="318" mass="36419">MNSTSSLLLLLITTSLHASFGQNLFCYYRIINPFAYVCDLLIQNPNGYNNFTEIRGTHLPVRWNEDVTTILRATSSISINAPSIICNTFINARDLDLFGIGIERINEDSFRNCRNLRQLELGGNKIVEIEERSFSNNPLLDNLSLQGNRLTTLPANIFVNQRSLNFLSLSRNIITDLPKNIFAPLLNLQELNLDFNQFEVIHSHWFGKLSTLNFVHFRSNQIIAVDERFIDNTGVYWLGMFHNICINQIVLDLSAKRQQMRAALQICVKNYQDISGCTLGNLDERVCKLEDENEQQQIKIDNLQKAVDELLNRNCTCA</sequence>
<dbReference type="SMART" id="SM00369">
    <property type="entry name" value="LRR_TYP"/>
    <property type="match status" value="4"/>
</dbReference>
<dbReference type="Proteomes" id="UP001153620">
    <property type="component" value="Chromosome 1"/>
</dbReference>
<keyword evidence="1" id="KW-0433">Leucine-rich repeat</keyword>
<protein>
    <submittedName>
        <fullName evidence="4">Uncharacterized protein</fullName>
    </submittedName>
</protein>
<organism evidence="4 5">
    <name type="scientific">Chironomus riparius</name>
    <dbReference type="NCBI Taxonomy" id="315576"/>
    <lineage>
        <taxon>Eukaryota</taxon>
        <taxon>Metazoa</taxon>
        <taxon>Ecdysozoa</taxon>
        <taxon>Arthropoda</taxon>
        <taxon>Hexapoda</taxon>
        <taxon>Insecta</taxon>
        <taxon>Pterygota</taxon>
        <taxon>Neoptera</taxon>
        <taxon>Endopterygota</taxon>
        <taxon>Diptera</taxon>
        <taxon>Nematocera</taxon>
        <taxon>Chironomoidea</taxon>
        <taxon>Chironomidae</taxon>
        <taxon>Chironominae</taxon>
        <taxon>Chironomus</taxon>
    </lineage>
</organism>
<feature type="signal peptide" evidence="3">
    <location>
        <begin position="1"/>
        <end position="21"/>
    </location>
</feature>